<dbReference type="Proteomes" id="UP000720189">
    <property type="component" value="Unassembled WGS sequence"/>
</dbReference>
<proteinExistence type="predicted"/>
<protein>
    <submittedName>
        <fullName evidence="1">Uncharacterized protein</fullName>
    </submittedName>
</protein>
<reference evidence="1" key="1">
    <citation type="journal article" date="2021" name="Nat. Commun.">
        <title>Genetic determinants of endophytism in the Arabidopsis root mycobiome.</title>
        <authorList>
            <person name="Mesny F."/>
            <person name="Miyauchi S."/>
            <person name="Thiergart T."/>
            <person name="Pickel B."/>
            <person name="Atanasova L."/>
            <person name="Karlsson M."/>
            <person name="Huettel B."/>
            <person name="Barry K.W."/>
            <person name="Haridas S."/>
            <person name="Chen C."/>
            <person name="Bauer D."/>
            <person name="Andreopoulos W."/>
            <person name="Pangilinan J."/>
            <person name="LaButti K."/>
            <person name="Riley R."/>
            <person name="Lipzen A."/>
            <person name="Clum A."/>
            <person name="Drula E."/>
            <person name="Henrissat B."/>
            <person name="Kohler A."/>
            <person name="Grigoriev I.V."/>
            <person name="Martin F.M."/>
            <person name="Hacquard S."/>
        </authorList>
    </citation>
    <scope>NUCLEOTIDE SEQUENCE</scope>
    <source>
        <strain evidence="1">MPI-CAGE-AT-0023</strain>
    </source>
</reference>
<dbReference type="GeneID" id="70221550"/>
<comment type="caution">
    <text evidence="1">The sequence shown here is derived from an EMBL/GenBank/DDBJ whole genome shotgun (WGS) entry which is preliminary data.</text>
</comment>
<keyword evidence="2" id="KW-1185">Reference proteome</keyword>
<accession>A0A9P9KRC6</accession>
<dbReference type="EMBL" id="JAGMUX010000002">
    <property type="protein sequence ID" value="KAH7267136.1"/>
    <property type="molecule type" value="Genomic_DNA"/>
</dbReference>
<dbReference type="RefSeq" id="XP_046054955.1">
    <property type="nucleotide sequence ID" value="XM_046191596.1"/>
</dbReference>
<name>A0A9P9KRC6_FUSRE</name>
<evidence type="ECO:0000313" key="1">
    <source>
        <dbReference type="EMBL" id="KAH7267136.1"/>
    </source>
</evidence>
<sequence length="63" mass="7562">MRELNRRVQSQVKDKPATCKLQSDTLRDHFTVTPHYIFRPTFTCTLYRQSYMQSSNICFHSFT</sequence>
<dbReference type="AlphaFoldDB" id="A0A9P9KRC6"/>
<organism evidence="1 2">
    <name type="scientific">Fusarium redolens</name>
    <dbReference type="NCBI Taxonomy" id="48865"/>
    <lineage>
        <taxon>Eukaryota</taxon>
        <taxon>Fungi</taxon>
        <taxon>Dikarya</taxon>
        <taxon>Ascomycota</taxon>
        <taxon>Pezizomycotina</taxon>
        <taxon>Sordariomycetes</taxon>
        <taxon>Hypocreomycetidae</taxon>
        <taxon>Hypocreales</taxon>
        <taxon>Nectriaceae</taxon>
        <taxon>Fusarium</taxon>
        <taxon>Fusarium redolens species complex</taxon>
    </lineage>
</organism>
<evidence type="ECO:0000313" key="2">
    <source>
        <dbReference type="Proteomes" id="UP000720189"/>
    </source>
</evidence>
<gene>
    <name evidence="1" type="ORF">BKA55DRAFT_554472</name>
</gene>